<comment type="caution">
    <text evidence="1">The sequence shown here is derived from an EMBL/GenBank/DDBJ whole genome shotgun (WGS) entry which is preliminary data.</text>
</comment>
<organism evidence="1 2">
    <name type="scientific">Cognatiluteimonas weifangensis</name>
    <dbReference type="NCBI Taxonomy" id="2303539"/>
    <lineage>
        <taxon>Bacteria</taxon>
        <taxon>Pseudomonadati</taxon>
        <taxon>Pseudomonadota</taxon>
        <taxon>Gammaproteobacteria</taxon>
        <taxon>Lysobacterales</taxon>
        <taxon>Lysobacteraceae</taxon>
        <taxon>Cognatiluteimonas</taxon>
    </lineage>
</organism>
<keyword evidence="2" id="KW-1185">Reference proteome</keyword>
<dbReference type="InterPro" id="IPR025336">
    <property type="entry name" value="SCO4226-like"/>
</dbReference>
<sequence>MHRYIIERDIQGAGAMSPQDLREISQKSCDVLRQMGPQVQWIQSRVTADKIYCEYLAPDADSIREHARLGGFPANAVNQVVATIDPTTAG</sequence>
<reference evidence="1 2" key="1">
    <citation type="submission" date="2018-08" db="EMBL/GenBank/DDBJ databases">
        <title>Lysobacter weifangensis sp. nov., a new member of the family 'Xanthomonadaceae', isolated from soil in a farmland.</title>
        <authorList>
            <person name="Zhao H."/>
        </authorList>
    </citation>
    <scope>NUCLEOTIDE SEQUENCE [LARGE SCALE GENOMIC DNA]</scope>
    <source>
        <strain evidence="1 2">WF-2</strain>
    </source>
</reference>
<name>A0A372DQJ5_9GAMM</name>
<dbReference type="EMBL" id="QVPD01000002">
    <property type="protein sequence ID" value="RFP61806.1"/>
    <property type="molecule type" value="Genomic_DNA"/>
</dbReference>
<dbReference type="Pfam" id="PF14026">
    <property type="entry name" value="SCO4226-like"/>
    <property type="match status" value="1"/>
</dbReference>
<dbReference type="Proteomes" id="UP000262917">
    <property type="component" value="Unassembled WGS sequence"/>
</dbReference>
<evidence type="ECO:0000313" key="2">
    <source>
        <dbReference type="Proteomes" id="UP000262917"/>
    </source>
</evidence>
<proteinExistence type="predicted"/>
<dbReference type="OrthoDB" id="9800027at2"/>
<evidence type="ECO:0000313" key="1">
    <source>
        <dbReference type="EMBL" id="RFP61806.1"/>
    </source>
</evidence>
<accession>A0A372DQJ5</accession>
<protein>
    <submittedName>
        <fullName evidence="1">DUF4242 domain-containing protein</fullName>
    </submittedName>
</protein>
<gene>
    <name evidence="1" type="ORF">D0Y53_01705</name>
</gene>
<dbReference type="AlphaFoldDB" id="A0A372DQJ5"/>
<dbReference type="RefSeq" id="WP_117201410.1">
    <property type="nucleotide sequence ID" value="NZ_JBHTBK010000024.1"/>
</dbReference>